<comment type="similarity">
    <text evidence="1 2">Belongs to the serpin family.</text>
</comment>
<dbReference type="GO" id="GO:0005615">
    <property type="term" value="C:extracellular space"/>
    <property type="evidence" value="ECO:0007669"/>
    <property type="project" value="InterPro"/>
</dbReference>
<dbReference type="SUPFAM" id="SSF56574">
    <property type="entry name" value="Serpins"/>
    <property type="match status" value="1"/>
</dbReference>
<accession>A0A0C2N378</accession>
<dbReference type="CDD" id="cd00172">
    <property type="entry name" value="serpin"/>
    <property type="match status" value="1"/>
</dbReference>
<dbReference type="InterPro" id="IPR036186">
    <property type="entry name" value="Serpin_sf"/>
</dbReference>
<dbReference type="GO" id="GO:0004867">
    <property type="term" value="F:serine-type endopeptidase inhibitor activity"/>
    <property type="evidence" value="ECO:0007669"/>
    <property type="project" value="InterPro"/>
</dbReference>
<feature type="domain" description="Serpin" evidence="3">
    <location>
        <begin position="11"/>
        <end position="369"/>
    </location>
</feature>
<dbReference type="OrthoDB" id="5966977at2759"/>
<evidence type="ECO:0000256" key="2">
    <source>
        <dbReference type="RuleBase" id="RU000411"/>
    </source>
</evidence>
<sequence>MSAEVVNRFSSSVLQQLYVSQKGSGCVSLSGIGLYVMMGALNIGLRGRSFDQLSQFLREDFSELFVNDTWRDSTTAKKWSDLYLASQYPSNMKSAMFYPDDINPYYEQISKSIFELGLVQINLSNSAETAQKINRWITRNIDDGMVWNMIEESILRENTLNFISTISIQTDWKNKFDSAYTDQEIFFDDKNQYFEVEMMNQISNYHIYDSTSNNFAILFKPFTTPELYSVIILPRYSSNVDQVLNEIKFDQMHIYFEKAELKYAKLQLPKFKIRNPHDFSQVLINMGITDIFDRNVSDFGRITNRTIAMGILMQVVNVAIDENGDDSPNVEDLQIQSSEYEEEFLVTRPFLFLIYSNNLVHFSTVVTNPNFC</sequence>
<evidence type="ECO:0000256" key="1">
    <source>
        <dbReference type="ARBA" id="ARBA00009500"/>
    </source>
</evidence>
<dbReference type="InterPro" id="IPR023796">
    <property type="entry name" value="Serpin_dom"/>
</dbReference>
<dbReference type="SMART" id="SM00093">
    <property type="entry name" value="SERPIN"/>
    <property type="match status" value="1"/>
</dbReference>
<organism evidence="4 5">
    <name type="scientific">Thelohanellus kitauei</name>
    <name type="common">Myxosporean</name>
    <dbReference type="NCBI Taxonomy" id="669202"/>
    <lineage>
        <taxon>Eukaryota</taxon>
        <taxon>Metazoa</taxon>
        <taxon>Cnidaria</taxon>
        <taxon>Myxozoa</taxon>
        <taxon>Myxosporea</taxon>
        <taxon>Bivalvulida</taxon>
        <taxon>Platysporina</taxon>
        <taxon>Myxobolidae</taxon>
        <taxon>Thelohanellus</taxon>
    </lineage>
</organism>
<gene>
    <name evidence="4" type="ORF">RF11_06814</name>
</gene>
<dbReference type="Gene3D" id="3.30.497.10">
    <property type="entry name" value="Antithrombin, subunit I, domain 2"/>
    <property type="match status" value="1"/>
</dbReference>
<dbReference type="InterPro" id="IPR000215">
    <property type="entry name" value="Serpin_fam"/>
</dbReference>
<keyword evidence="5" id="KW-1185">Reference proteome</keyword>
<protein>
    <submittedName>
        <fullName evidence="4">Serpin I2</fullName>
    </submittedName>
</protein>
<dbReference type="Pfam" id="PF00079">
    <property type="entry name" value="Serpin"/>
    <property type="match status" value="1"/>
</dbReference>
<dbReference type="OMA" id="VIILPRY"/>
<evidence type="ECO:0000259" key="3">
    <source>
        <dbReference type="SMART" id="SM00093"/>
    </source>
</evidence>
<evidence type="ECO:0000313" key="5">
    <source>
        <dbReference type="Proteomes" id="UP000031668"/>
    </source>
</evidence>
<dbReference type="EMBL" id="JWZT01002870">
    <property type="protein sequence ID" value="KII68367.1"/>
    <property type="molecule type" value="Genomic_DNA"/>
</dbReference>
<proteinExistence type="inferred from homology"/>
<dbReference type="AlphaFoldDB" id="A0A0C2N378"/>
<dbReference type="PANTHER" id="PTHR11461:SF211">
    <property type="entry name" value="GH10112P-RELATED"/>
    <property type="match status" value="1"/>
</dbReference>
<name>A0A0C2N378_THEKT</name>
<dbReference type="InterPro" id="IPR042178">
    <property type="entry name" value="Serpin_sf_1"/>
</dbReference>
<dbReference type="Proteomes" id="UP000031668">
    <property type="component" value="Unassembled WGS sequence"/>
</dbReference>
<comment type="caution">
    <text evidence="4">The sequence shown here is derived from an EMBL/GenBank/DDBJ whole genome shotgun (WGS) entry which is preliminary data.</text>
</comment>
<dbReference type="Gene3D" id="2.30.39.10">
    <property type="entry name" value="Alpha-1-antitrypsin, domain 1"/>
    <property type="match status" value="1"/>
</dbReference>
<evidence type="ECO:0000313" key="4">
    <source>
        <dbReference type="EMBL" id="KII68367.1"/>
    </source>
</evidence>
<reference evidence="4 5" key="1">
    <citation type="journal article" date="2014" name="Genome Biol. Evol.">
        <title>The genome of the myxosporean Thelohanellus kitauei shows adaptations to nutrient acquisition within its fish host.</title>
        <authorList>
            <person name="Yang Y."/>
            <person name="Xiong J."/>
            <person name="Zhou Z."/>
            <person name="Huo F."/>
            <person name="Miao W."/>
            <person name="Ran C."/>
            <person name="Liu Y."/>
            <person name="Zhang J."/>
            <person name="Feng J."/>
            <person name="Wang M."/>
            <person name="Wang M."/>
            <person name="Wang L."/>
            <person name="Yao B."/>
        </authorList>
    </citation>
    <scope>NUCLEOTIDE SEQUENCE [LARGE SCALE GENOMIC DNA]</scope>
    <source>
        <strain evidence="4">Wuqing</strain>
    </source>
</reference>
<dbReference type="InterPro" id="IPR042185">
    <property type="entry name" value="Serpin_sf_2"/>
</dbReference>
<dbReference type="PANTHER" id="PTHR11461">
    <property type="entry name" value="SERINE PROTEASE INHIBITOR, SERPIN"/>
    <property type="match status" value="1"/>
</dbReference>